<keyword evidence="11" id="KW-1185">Reference proteome</keyword>
<sequence>MIIKKYNLKKIIKNDLFQYGIIQVILFISVIISAILVIITTYETRLLFTIKNNLYEEKNLLDVEWRNLIIEENSLGNHNRVEQFSIEKLYMIPLELSKENIIVIK</sequence>
<dbReference type="GO" id="GO:0032153">
    <property type="term" value="C:cell division site"/>
    <property type="evidence" value="ECO:0007669"/>
    <property type="project" value="UniProtKB-UniRule"/>
</dbReference>
<proteinExistence type="inferred from homology"/>
<feature type="transmembrane region" description="Helical" evidence="8">
    <location>
        <begin position="21"/>
        <end position="42"/>
    </location>
</feature>
<dbReference type="PANTHER" id="PTHR37479">
    <property type="entry name" value="CELL DIVISION PROTEIN FTSL"/>
    <property type="match status" value="1"/>
</dbReference>
<evidence type="ECO:0000256" key="5">
    <source>
        <dbReference type="ARBA" id="ARBA00022989"/>
    </source>
</evidence>
<evidence type="ECO:0000256" key="8">
    <source>
        <dbReference type="HAMAP-Rule" id="MF_00910"/>
    </source>
</evidence>
<accession>A0A0M6W7Z5</accession>
<dbReference type="PANTHER" id="PTHR37479:SF1">
    <property type="entry name" value="CELL DIVISION PROTEIN FTSL"/>
    <property type="match status" value="1"/>
</dbReference>
<keyword evidence="2 8" id="KW-1003">Cell membrane</keyword>
<evidence type="ECO:0000256" key="3">
    <source>
        <dbReference type="ARBA" id="ARBA00022618"/>
    </source>
</evidence>
<dbReference type="GO" id="GO:0043093">
    <property type="term" value="P:FtsZ-dependent cytokinesis"/>
    <property type="evidence" value="ECO:0007669"/>
    <property type="project" value="UniProtKB-UniRule"/>
</dbReference>
<evidence type="ECO:0000256" key="9">
    <source>
        <dbReference type="NCBIfam" id="TIGR02209"/>
    </source>
</evidence>
<keyword evidence="8" id="KW-0997">Cell inner membrane</keyword>
<evidence type="ECO:0000313" key="10">
    <source>
        <dbReference type="EMBL" id="CRK85467.1"/>
    </source>
</evidence>
<reference evidence="11" key="1">
    <citation type="submission" date="2015-05" db="EMBL/GenBank/DDBJ databases">
        <authorList>
            <person name="Manzano-Marin A."/>
        </authorList>
    </citation>
    <scope>NUCLEOTIDE SEQUENCE [LARGE SCALE GENOMIC DNA]</scope>
    <source>
        <strain evidence="11">officinalis</strain>
    </source>
</reference>
<evidence type="ECO:0000256" key="6">
    <source>
        <dbReference type="ARBA" id="ARBA00023136"/>
    </source>
</evidence>
<dbReference type="HAMAP" id="MF_00910">
    <property type="entry name" value="FtsL"/>
    <property type="match status" value="1"/>
</dbReference>
<keyword evidence="6 8" id="KW-0472">Membrane</keyword>
<dbReference type="GO" id="GO:0005886">
    <property type="term" value="C:plasma membrane"/>
    <property type="evidence" value="ECO:0007669"/>
    <property type="project" value="UniProtKB-SubCell"/>
</dbReference>
<keyword evidence="3 8" id="KW-0132">Cell division</keyword>
<evidence type="ECO:0000256" key="2">
    <source>
        <dbReference type="ARBA" id="ARBA00022475"/>
    </source>
</evidence>
<name>A0A0M6W7Z5_9GAMM</name>
<comment type="function">
    <text evidence="8">Essential cell division protein. May link together the upstream cell division proteins, which are predominantly cytoplasmic, with the downstream cell division proteins, which are predominantly periplasmic.</text>
</comment>
<gene>
    <name evidence="8 10" type="primary">ftsL</name>
    <name evidence="10" type="ORF">SOFFGTOCOR_0021</name>
</gene>
<protein>
    <recommendedName>
        <fullName evidence="8 9">Cell division protein FtsL</fullName>
    </recommendedName>
</protein>
<dbReference type="STRING" id="1715285.SOFFGTOCOR_0021"/>
<dbReference type="Proteomes" id="UP000242301">
    <property type="component" value="Unassembled WGS sequence"/>
</dbReference>
<evidence type="ECO:0000256" key="7">
    <source>
        <dbReference type="ARBA" id="ARBA00023306"/>
    </source>
</evidence>
<dbReference type="InterPro" id="IPR011922">
    <property type="entry name" value="Cell_div_FtsL"/>
</dbReference>
<organism evidence="10 11">
    <name type="scientific">Candidatus Providencia siddallii</name>
    <dbReference type="NCBI Taxonomy" id="1715285"/>
    <lineage>
        <taxon>Bacteria</taxon>
        <taxon>Pseudomonadati</taxon>
        <taxon>Pseudomonadota</taxon>
        <taxon>Gammaproteobacteria</taxon>
        <taxon>Enterobacterales</taxon>
        <taxon>Morganellaceae</taxon>
        <taxon>Providencia</taxon>
    </lineage>
</organism>
<evidence type="ECO:0000256" key="4">
    <source>
        <dbReference type="ARBA" id="ARBA00022692"/>
    </source>
</evidence>
<keyword evidence="4 8" id="KW-0812">Transmembrane</keyword>
<comment type="subcellular location">
    <subcellularLocation>
        <location evidence="8">Cell inner membrane</location>
        <topology evidence="8">Single-pass type II membrane protein</topology>
    </subcellularLocation>
    <subcellularLocation>
        <location evidence="1">Cell membrane</location>
        <topology evidence="1">Single-pass type II membrane protein</topology>
    </subcellularLocation>
    <text evidence="8">Localizes to the division septum where it forms a ring structure.</text>
</comment>
<keyword evidence="7 8" id="KW-0131">Cell cycle</keyword>
<evidence type="ECO:0000313" key="11">
    <source>
        <dbReference type="Proteomes" id="UP000242301"/>
    </source>
</evidence>
<evidence type="ECO:0000256" key="1">
    <source>
        <dbReference type="ARBA" id="ARBA00004401"/>
    </source>
</evidence>
<keyword evidence="5 8" id="KW-1133">Transmembrane helix</keyword>
<dbReference type="Pfam" id="PF04999">
    <property type="entry name" value="FtsL"/>
    <property type="match status" value="1"/>
</dbReference>
<dbReference type="NCBIfam" id="TIGR02209">
    <property type="entry name" value="ftsL_broad"/>
    <property type="match status" value="1"/>
</dbReference>
<dbReference type="AlphaFoldDB" id="A0A0M6W7Z5"/>
<comment type="subunit">
    <text evidence="8">Part of a complex composed of FtsB, FtsL and FtsQ.</text>
</comment>
<dbReference type="EMBL" id="CVRF01000001">
    <property type="protein sequence ID" value="CRK85467.1"/>
    <property type="molecule type" value="Genomic_DNA"/>
</dbReference>
<dbReference type="NCBIfam" id="NF008040">
    <property type="entry name" value="PRK10772.1"/>
    <property type="match status" value="1"/>
</dbReference>
<comment type="similarity">
    <text evidence="8">Belongs to the FtsL family.</text>
</comment>